<dbReference type="RefSeq" id="WP_126726414.1">
    <property type="nucleotide sequence ID" value="NZ_RYZH01000030.1"/>
</dbReference>
<keyword evidence="2" id="KW-0812">Transmembrane</keyword>
<accession>A0A432MHY5</accession>
<keyword evidence="2" id="KW-0472">Membrane</keyword>
<dbReference type="OrthoDB" id="272120at2"/>
<dbReference type="AlphaFoldDB" id="A0A432MHY5"/>
<protein>
    <recommendedName>
        <fullName evidence="5">HEAT repeat domain-containing protein</fullName>
    </recommendedName>
</protein>
<feature type="region of interest" description="Disordered" evidence="1">
    <location>
        <begin position="249"/>
        <end position="282"/>
    </location>
</feature>
<evidence type="ECO:0000256" key="1">
    <source>
        <dbReference type="SAM" id="MobiDB-lite"/>
    </source>
</evidence>
<feature type="transmembrane region" description="Helical" evidence="2">
    <location>
        <begin position="37"/>
        <end position="60"/>
    </location>
</feature>
<keyword evidence="4" id="KW-1185">Reference proteome</keyword>
<dbReference type="Proteomes" id="UP000280296">
    <property type="component" value="Unassembled WGS sequence"/>
</dbReference>
<gene>
    <name evidence="3" type="ORF">TsocGM_15740</name>
</gene>
<organism evidence="3 4">
    <name type="scientific">Tautonia sociabilis</name>
    <dbReference type="NCBI Taxonomy" id="2080755"/>
    <lineage>
        <taxon>Bacteria</taxon>
        <taxon>Pseudomonadati</taxon>
        <taxon>Planctomycetota</taxon>
        <taxon>Planctomycetia</taxon>
        <taxon>Isosphaerales</taxon>
        <taxon>Isosphaeraceae</taxon>
        <taxon>Tautonia</taxon>
    </lineage>
</organism>
<evidence type="ECO:0008006" key="5">
    <source>
        <dbReference type="Google" id="ProtNLM"/>
    </source>
</evidence>
<evidence type="ECO:0000313" key="4">
    <source>
        <dbReference type="Proteomes" id="UP000280296"/>
    </source>
</evidence>
<reference evidence="3 4" key="2">
    <citation type="submission" date="2019-01" db="EMBL/GenBank/DDBJ databases">
        <title>Tautonia sociabilis, a novel thermotolerant planctomycete of Isosphaeraceae family, isolated from a 4000 m deep subterranean habitat.</title>
        <authorList>
            <person name="Kovaleva O.L."/>
            <person name="Elcheninov A.G."/>
            <person name="Van Heerden E."/>
            <person name="Toshchakov S.V."/>
            <person name="Novikov A."/>
            <person name="Bonch-Osmolovskaya E.A."/>
            <person name="Kublanov I.V."/>
        </authorList>
    </citation>
    <scope>NUCLEOTIDE SEQUENCE [LARGE SCALE GENOMIC DNA]</scope>
    <source>
        <strain evidence="3 4">GM2012</strain>
    </source>
</reference>
<reference evidence="3 4" key="1">
    <citation type="submission" date="2018-12" db="EMBL/GenBank/DDBJ databases">
        <authorList>
            <person name="Toschakov S.V."/>
        </authorList>
    </citation>
    <scope>NUCLEOTIDE SEQUENCE [LARGE SCALE GENOMIC DNA]</scope>
    <source>
        <strain evidence="3 4">GM2012</strain>
    </source>
</reference>
<evidence type="ECO:0000256" key="2">
    <source>
        <dbReference type="SAM" id="Phobius"/>
    </source>
</evidence>
<evidence type="ECO:0000313" key="3">
    <source>
        <dbReference type="EMBL" id="RUL86752.1"/>
    </source>
</evidence>
<keyword evidence="2" id="KW-1133">Transmembrane helix</keyword>
<name>A0A432MHY5_9BACT</name>
<proteinExistence type="predicted"/>
<comment type="caution">
    <text evidence="3">The sequence shown here is derived from an EMBL/GenBank/DDBJ whole genome shotgun (WGS) entry which is preliminary data.</text>
</comment>
<dbReference type="EMBL" id="RYZH01000030">
    <property type="protein sequence ID" value="RUL86752.1"/>
    <property type="molecule type" value="Genomic_DNA"/>
</dbReference>
<sequence length="282" mass="31282">MADPSPPGPNRPELPSLPIVSLEPWEQRSRLERYGGFHYLAIGGLVLLVGMIGWFVWGVWSLREVWRDVYVLHDPSRPAADRILAADRLSRNPDVTQRQLYDISLRRDLPDPARYLVAEALTAEATKDDPRAFALAVARSEGWPDWLRLLHLRPLAYASGEGGAIEQEPLRELARHPDPVIRLWATYTLAQSSRSHRAERETLRALAQDGPHPDLAALLLRALEAEDDRGRNAALDEATSWIREHHPGASSVWSGWEQAGSGNRPSSPEEAAPGTSSDAEGA</sequence>